<dbReference type="Proteomes" id="UP001500021">
    <property type="component" value="Unassembled WGS sequence"/>
</dbReference>
<feature type="chain" id="PRO_5045517323" description="Lipoprotein" evidence="1">
    <location>
        <begin position="20"/>
        <end position="280"/>
    </location>
</feature>
<keyword evidence="1" id="KW-0732">Signal</keyword>
<accession>A0ABP3WIM1</accession>
<comment type="caution">
    <text evidence="2">The sequence shown here is derived from an EMBL/GenBank/DDBJ whole genome shotgun (WGS) entry which is preliminary data.</text>
</comment>
<evidence type="ECO:0000256" key="1">
    <source>
        <dbReference type="SAM" id="SignalP"/>
    </source>
</evidence>
<gene>
    <name evidence="2" type="ORF">GCM10009111_27090</name>
</gene>
<evidence type="ECO:0000313" key="2">
    <source>
        <dbReference type="EMBL" id="GAA0820902.1"/>
    </source>
</evidence>
<protein>
    <recommendedName>
        <fullName evidence="4">Lipoprotein</fullName>
    </recommendedName>
</protein>
<dbReference type="EMBL" id="BAAAFA010000009">
    <property type="protein sequence ID" value="GAA0820902.1"/>
    <property type="molecule type" value="Genomic_DNA"/>
</dbReference>
<name>A0ABP3WIM1_9GAMM</name>
<organism evidence="2 3">
    <name type="scientific">Colwellia asteriadis</name>
    <dbReference type="NCBI Taxonomy" id="517723"/>
    <lineage>
        <taxon>Bacteria</taxon>
        <taxon>Pseudomonadati</taxon>
        <taxon>Pseudomonadota</taxon>
        <taxon>Gammaproteobacteria</taxon>
        <taxon>Alteromonadales</taxon>
        <taxon>Colwelliaceae</taxon>
        <taxon>Colwellia</taxon>
    </lineage>
</organism>
<feature type="signal peptide" evidence="1">
    <location>
        <begin position="1"/>
        <end position="19"/>
    </location>
</feature>
<sequence length="280" mass="31991">MIQISLKITVILSVLTSCASTVDQTIPLSNEFEVNSKVITLENPNWKTPDTIYDKNLDQYSTENSKTSWRNSDRTLVDRKKDSSFINYILFDDALSFITEEFEVDDTQIFSFNLVKGDSLISTSKCEIFSQSLAKETVAKDNENSKGSSNSSYGTRLKTYLICAITHNNKLWELTLTSYSKNKLKVQLKSDDLFYEVKDVSKVISLVKDGDIVERRNSPPWLSLKSGLEYYQNTKQVAALSFVGKPKIWLRGDLSSESKELLLSVNYSLIMFNWLDSNWR</sequence>
<dbReference type="PROSITE" id="PS51257">
    <property type="entry name" value="PROKAR_LIPOPROTEIN"/>
    <property type="match status" value="1"/>
</dbReference>
<evidence type="ECO:0000313" key="3">
    <source>
        <dbReference type="Proteomes" id="UP001500021"/>
    </source>
</evidence>
<evidence type="ECO:0008006" key="4">
    <source>
        <dbReference type="Google" id="ProtNLM"/>
    </source>
</evidence>
<dbReference type="RefSeq" id="WP_343818115.1">
    <property type="nucleotide sequence ID" value="NZ_BAAAFA010000009.1"/>
</dbReference>
<keyword evidence="3" id="KW-1185">Reference proteome</keyword>
<proteinExistence type="predicted"/>
<reference evidence="3" key="1">
    <citation type="journal article" date="2019" name="Int. J. Syst. Evol. Microbiol.">
        <title>The Global Catalogue of Microorganisms (GCM) 10K type strain sequencing project: providing services to taxonomists for standard genome sequencing and annotation.</title>
        <authorList>
            <consortium name="The Broad Institute Genomics Platform"/>
            <consortium name="The Broad Institute Genome Sequencing Center for Infectious Disease"/>
            <person name="Wu L."/>
            <person name="Ma J."/>
        </authorList>
    </citation>
    <scope>NUCLEOTIDE SEQUENCE [LARGE SCALE GENOMIC DNA]</scope>
    <source>
        <strain evidence="3">JCM 15608</strain>
    </source>
</reference>